<reference evidence="3 4" key="1">
    <citation type="submission" date="2020-02" db="EMBL/GenBank/DDBJ databases">
        <title>Acidophilic actinobacteria isolated from forest soil.</title>
        <authorList>
            <person name="Golinska P."/>
        </authorList>
    </citation>
    <scope>NUCLEOTIDE SEQUENCE [LARGE SCALE GENOMIC DNA]</scope>
    <source>
        <strain evidence="3 4">NL8</strain>
    </source>
</reference>
<feature type="domain" description="Peptidoglycan beta-N-acetylmuramidase NamZ C-terminal" evidence="2">
    <location>
        <begin position="226"/>
        <end position="377"/>
    </location>
</feature>
<accession>A0ABS5L6Z5</accession>
<dbReference type="InterPro" id="IPR048502">
    <property type="entry name" value="NamZ_N"/>
</dbReference>
<sequence length="383" mass="40625">MTVSGLERLVHAGKPFAGQRVGLLTHPAAITSDGRHAAHALLDAGADLRALFGPEHGVLGTAQAGESESAATDSSTGLPVYDTYNHSVEHLSGMLAEARIDVLAVDLQNAGARFFTYESSLYDALAAAALIGLRVCVLDRPNPLGGQAVAGPILDQAYSSFVGRAPIPVRHGMTMGELGGLFAARLGVEAPEVVTLAGWDPARLFGATGLPWVPPSPNLPTPISALIYPGTCFLEGTNVSVGRGTTTPFELLGAPWLDRGFAERLRAAEPAGIAVREAYATPAFDRYAGRQICGAQLHVTDPGAVDPLAVGVTVLCALRDGWLGRLRFRDEHFDLLAGSDGLRTALNKGRSAEEILEEWREPARRFAEVEREPYLLYARDGEC</sequence>
<organism evidence="3 4">
    <name type="scientific">Catenulispora pinistramenti</name>
    <dbReference type="NCBI Taxonomy" id="2705254"/>
    <lineage>
        <taxon>Bacteria</taxon>
        <taxon>Bacillati</taxon>
        <taxon>Actinomycetota</taxon>
        <taxon>Actinomycetes</taxon>
        <taxon>Catenulisporales</taxon>
        <taxon>Catenulisporaceae</taxon>
        <taxon>Catenulispora</taxon>
    </lineage>
</organism>
<dbReference type="Pfam" id="PF20732">
    <property type="entry name" value="NamZ_C"/>
    <property type="match status" value="1"/>
</dbReference>
<feature type="domain" description="Peptidoglycan beta-N-acetylmuramidase NamZ N-terminal" evidence="1">
    <location>
        <begin position="21"/>
        <end position="221"/>
    </location>
</feature>
<protein>
    <submittedName>
        <fullName evidence="3">DUF1343 domain-containing protein</fullName>
    </submittedName>
</protein>
<dbReference type="EMBL" id="JAAFYZ010000323">
    <property type="protein sequence ID" value="MBS2554123.1"/>
    <property type="molecule type" value="Genomic_DNA"/>
</dbReference>
<comment type="caution">
    <text evidence="3">The sequence shown here is derived from an EMBL/GenBank/DDBJ whole genome shotgun (WGS) entry which is preliminary data.</text>
</comment>
<dbReference type="Proteomes" id="UP000730482">
    <property type="component" value="Unassembled WGS sequence"/>
</dbReference>
<evidence type="ECO:0000259" key="2">
    <source>
        <dbReference type="Pfam" id="PF20732"/>
    </source>
</evidence>
<dbReference type="InterPro" id="IPR008302">
    <property type="entry name" value="NamZ"/>
</dbReference>
<proteinExistence type="predicted"/>
<name>A0ABS5L6Z5_9ACTN</name>
<dbReference type="Gene3D" id="3.40.50.12170">
    <property type="entry name" value="Uncharacterised protein PF07075, DUF1343"/>
    <property type="match status" value="1"/>
</dbReference>
<dbReference type="PIRSF" id="PIRSF016719">
    <property type="entry name" value="UCP016719"/>
    <property type="match status" value="1"/>
</dbReference>
<dbReference type="PANTHER" id="PTHR42915:SF1">
    <property type="entry name" value="PEPTIDOGLYCAN BETA-N-ACETYLMURAMIDASE NAMZ"/>
    <property type="match status" value="1"/>
</dbReference>
<evidence type="ECO:0000313" key="3">
    <source>
        <dbReference type="EMBL" id="MBS2554123.1"/>
    </source>
</evidence>
<dbReference type="Gene3D" id="3.90.1150.140">
    <property type="match status" value="1"/>
</dbReference>
<dbReference type="InterPro" id="IPR048503">
    <property type="entry name" value="NamZ_C"/>
</dbReference>
<dbReference type="RefSeq" id="WP_212021311.1">
    <property type="nucleotide sequence ID" value="NZ_JAAFYZ010000323.1"/>
</dbReference>
<evidence type="ECO:0000259" key="1">
    <source>
        <dbReference type="Pfam" id="PF07075"/>
    </source>
</evidence>
<keyword evidence="4" id="KW-1185">Reference proteome</keyword>
<dbReference type="PANTHER" id="PTHR42915">
    <property type="entry name" value="HYPOTHETICAL 460 KDA PROTEIN IN FEUA-SIGW INTERGENIC REGION [PRECURSOR]"/>
    <property type="match status" value="1"/>
</dbReference>
<gene>
    <name evidence="3" type="ORF">KGQ19_45445</name>
</gene>
<evidence type="ECO:0000313" key="4">
    <source>
        <dbReference type="Proteomes" id="UP000730482"/>
    </source>
</evidence>
<dbReference type="Pfam" id="PF07075">
    <property type="entry name" value="NamZ_N"/>
    <property type="match status" value="1"/>
</dbReference>